<evidence type="ECO:0000313" key="3">
    <source>
        <dbReference type="EMBL" id="GBG83950.1"/>
    </source>
</evidence>
<feature type="region of interest" description="Disordered" evidence="2">
    <location>
        <begin position="120"/>
        <end position="155"/>
    </location>
</feature>
<evidence type="ECO:0000256" key="1">
    <source>
        <dbReference type="SAM" id="Coils"/>
    </source>
</evidence>
<name>A0A388LNM9_CHABU</name>
<dbReference type="EMBL" id="BFEA01000458">
    <property type="protein sequence ID" value="GBG83950.1"/>
    <property type="molecule type" value="Genomic_DNA"/>
</dbReference>
<accession>A0A388LNM9</accession>
<feature type="region of interest" description="Disordered" evidence="2">
    <location>
        <begin position="1"/>
        <end position="80"/>
    </location>
</feature>
<sequence>MENSAPPAQQAGQPPIPPYQPPYQPPYHQPFVNPPPPFGFVPIQQSFAPPPTAAAPWGYPGQAAAPPAGGQYSQGFGRGSNGNYQQRAFFTKEHADFIDKLKVKEAIEDARRKDREEIERLKEQGKEKSRVKEVNTKQAGKTKDKGKVKMMDDRKKDEMKRWVADNFGNSIRVLTEKLEEVEKKSKLKEGELEELRLLRAEKKLRELREGSSSEKRKRDGDSPVKPKTSKLDATVQKPDEISELKDLLKALLASKEAAASTSGGGDMGKEKDRGQTSEEKTTEEAENGGKIIGKEKERENGGDEESLGLYFKDRVIYYDSLHYTEIQALCKSKNIGYKRK</sequence>
<dbReference type="Proteomes" id="UP000265515">
    <property type="component" value="Unassembled WGS sequence"/>
</dbReference>
<keyword evidence="4" id="KW-1185">Reference proteome</keyword>
<feature type="compositionally biased region" description="Low complexity" evidence="2">
    <location>
        <begin position="1"/>
        <end position="13"/>
    </location>
</feature>
<evidence type="ECO:0000256" key="2">
    <source>
        <dbReference type="SAM" id="MobiDB-lite"/>
    </source>
</evidence>
<feature type="region of interest" description="Disordered" evidence="2">
    <location>
        <begin position="255"/>
        <end position="305"/>
    </location>
</feature>
<reference evidence="3 4" key="1">
    <citation type="journal article" date="2018" name="Cell">
        <title>The Chara Genome: Secondary Complexity and Implications for Plant Terrestrialization.</title>
        <authorList>
            <person name="Nishiyama T."/>
            <person name="Sakayama H."/>
            <person name="Vries J.D."/>
            <person name="Buschmann H."/>
            <person name="Saint-Marcoux D."/>
            <person name="Ullrich K.K."/>
            <person name="Haas F.B."/>
            <person name="Vanderstraeten L."/>
            <person name="Becker D."/>
            <person name="Lang D."/>
            <person name="Vosolsobe S."/>
            <person name="Rombauts S."/>
            <person name="Wilhelmsson P.K.I."/>
            <person name="Janitza P."/>
            <person name="Kern R."/>
            <person name="Heyl A."/>
            <person name="Rumpler F."/>
            <person name="Villalobos L.I.A.C."/>
            <person name="Clay J.M."/>
            <person name="Skokan R."/>
            <person name="Toyoda A."/>
            <person name="Suzuki Y."/>
            <person name="Kagoshima H."/>
            <person name="Schijlen E."/>
            <person name="Tajeshwar N."/>
            <person name="Catarino B."/>
            <person name="Hetherington A.J."/>
            <person name="Saltykova A."/>
            <person name="Bonnot C."/>
            <person name="Breuninger H."/>
            <person name="Symeonidi A."/>
            <person name="Radhakrishnan G.V."/>
            <person name="Van Nieuwerburgh F."/>
            <person name="Deforce D."/>
            <person name="Chang C."/>
            <person name="Karol K.G."/>
            <person name="Hedrich R."/>
            <person name="Ulvskov P."/>
            <person name="Glockner G."/>
            <person name="Delwiche C.F."/>
            <person name="Petrasek J."/>
            <person name="Van de Peer Y."/>
            <person name="Friml J."/>
            <person name="Beilby M."/>
            <person name="Dolan L."/>
            <person name="Kohara Y."/>
            <person name="Sugano S."/>
            <person name="Fujiyama A."/>
            <person name="Delaux P.-M."/>
            <person name="Quint M."/>
            <person name="TheiBen G."/>
            <person name="Hagemann M."/>
            <person name="Harholt J."/>
            <person name="Dunand C."/>
            <person name="Zachgo S."/>
            <person name="Langdale J."/>
            <person name="Maumus F."/>
            <person name="Straeten D.V.D."/>
            <person name="Gould S.B."/>
            <person name="Rensing S.A."/>
        </authorList>
    </citation>
    <scope>NUCLEOTIDE SEQUENCE [LARGE SCALE GENOMIC DNA]</scope>
    <source>
        <strain evidence="3 4">S276</strain>
    </source>
</reference>
<dbReference type="Gramene" id="GBG83950">
    <property type="protein sequence ID" value="GBG83950"/>
    <property type="gene ID" value="CBR_g37822"/>
</dbReference>
<feature type="compositionally biased region" description="Basic and acidic residues" evidence="2">
    <location>
        <begin position="267"/>
        <end position="283"/>
    </location>
</feature>
<feature type="coiled-coil region" evidence="1">
    <location>
        <begin position="164"/>
        <end position="198"/>
    </location>
</feature>
<keyword evidence="1" id="KW-0175">Coiled coil</keyword>
<feature type="region of interest" description="Disordered" evidence="2">
    <location>
        <begin position="202"/>
        <end position="238"/>
    </location>
</feature>
<gene>
    <name evidence="3" type="ORF">CBR_g37822</name>
</gene>
<organism evidence="3 4">
    <name type="scientific">Chara braunii</name>
    <name type="common">Braun's stonewort</name>
    <dbReference type="NCBI Taxonomy" id="69332"/>
    <lineage>
        <taxon>Eukaryota</taxon>
        <taxon>Viridiplantae</taxon>
        <taxon>Streptophyta</taxon>
        <taxon>Charophyceae</taxon>
        <taxon>Charales</taxon>
        <taxon>Characeae</taxon>
        <taxon>Chara</taxon>
    </lineage>
</organism>
<protein>
    <submittedName>
        <fullName evidence="3">Uncharacterized protein</fullName>
    </submittedName>
</protein>
<proteinExistence type="predicted"/>
<comment type="caution">
    <text evidence="3">The sequence shown here is derived from an EMBL/GenBank/DDBJ whole genome shotgun (WGS) entry which is preliminary data.</text>
</comment>
<feature type="compositionally biased region" description="Basic and acidic residues" evidence="2">
    <location>
        <begin position="292"/>
        <end position="301"/>
    </location>
</feature>
<feature type="compositionally biased region" description="Pro residues" evidence="2">
    <location>
        <begin position="14"/>
        <end position="39"/>
    </location>
</feature>
<feature type="compositionally biased region" description="Low complexity" evidence="2">
    <location>
        <begin position="54"/>
        <end position="71"/>
    </location>
</feature>
<feature type="compositionally biased region" description="Basic and acidic residues" evidence="2">
    <location>
        <begin position="202"/>
        <end position="224"/>
    </location>
</feature>
<evidence type="ECO:0000313" key="4">
    <source>
        <dbReference type="Proteomes" id="UP000265515"/>
    </source>
</evidence>
<dbReference type="AlphaFoldDB" id="A0A388LNM9"/>